<proteinExistence type="predicted"/>
<dbReference type="RefSeq" id="WP_289836543.1">
    <property type="nucleotide sequence ID" value="NZ_JAUEIF010000009.1"/>
</dbReference>
<comment type="caution">
    <text evidence="3">The sequence shown here is derived from an EMBL/GenBank/DDBJ whole genome shotgun (WGS) entry which is preliminary data.</text>
</comment>
<evidence type="ECO:0000313" key="4">
    <source>
        <dbReference type="Proteomes" id="UP001168478"/>
    </source>
</evidence>
<dbReference type="AlphaFoldDB" id="A0AAW7JS12"/>
<reference evidence="3" key="2">
    <citation type="submission" date="2023-08" db="EMBL/GenBank/DDBJ databases">
        <title>Identification and characterization of horizontal gene transfer across gut microbiota members of farm animals based on homology search.</title>
        <authorList>
            <person name="Schwarzerova J."/>
            <person name="Nykrynova M."/>
            <person name="Jureckova K."/>
            <person name="Cejkova D."/>
            <person name="Rychlik I."/>
        </authorList>
    </citation>
    <scope>NUCLEOTIDE SEQUENCE</scope>
    <source>
        <strain evidence="3">ET15</strain>
    </source>
</reference>
<feature type="compositionally biased region" description="Basic and acidic residues" evidence="1">
    <location>
        <begin position="121"/>
        <end position="140"/>
    </location>
</feature>
<organism evidence="3 4">
    <name type="scientific">Leyella lascolaii</name>
    <dbReference type="NCBI Taxonomy" id="1776379"/>
    <lineage>
        <taxon>Bacteria</taxon>
        <taxon>Pseudomonadati</taxon>
        <taxon>Bacteroidota</taxon>
        <taxon>Bacteroidia</taxon>
        <taxon>Bacteroidales</taxon>
        <taxon>Prevotellaceae</taxon>
        <taxon>Leyella</taxon>
    </lineage>
</organism>
<name>A0AAW7JS12_9BACT</name>
<keyword evidence="2" id="KW-1133">Transmembrane helix</keyword>
<dbReference type="EMBL" id="JAUEIF010000009">
    <property type="protein sequence ID" value="MDN0025780.1"/>
    <property type="molecule type" value="Genomic_DNA"/>
</dbReference>
<sequence>MSWKKMIMGEKMPDKDDPKYRDRYERGVDAGRKFARATKIDKAAAKVQQFANDHKKLFLAIVFGFIILSFAGNLIRMGKVYNAHQSQKSATEVQEELVRNRHKRVKHAISSVHTMPVSVNKEFKESQTKINKDNGHSEED</sequence>
<accession>A0AAW7JS12</accession>
<feature type="transmembrane region" description="Helical" evidence="2">
    <location>
        <begin position="57"/>
        <end position="75"/>
    </location>
</feature>
<keyword evidence="2" id="KW-0472">Membrane</keyword>
<feature type="region of interest" description="Disordered" evidence="1">
    <location>
        <begin position="120"/>
        <end position="140"/>
    </location>
</feature>
<evidence type="ECO:0000256" key="2">
    <source>
        <dbReference type="SAM" id="Phobius"/>
    </source>
</evidence>
<evidence type="ECO:0000313" key="3">
    <source>
        <dbReference type="EMBL" id="MDN0025780.1"/>
    </source>
</evidence>
<evidence type="ECO:0000256" key="1">
    <source>
        <dbReference type="SAM" id="MobiDB-lite"/>
    </source>
</evidence>
<dbReference type="Proteomes" id="UP001168478">
    <property type="component" value="Unassembled WGS sequence"/>
</dbReference>
<protein>
    <submittedName>
        <fullName evidence="3">Uncharacterized protein</fullName>
    </submittedName>
</protein>
<reference evidence="3" key="1">
    <citation type="submission" date="2023-06" db="EMBL/GenBank/DDBJ databases">
        <authorList>
            <person name="Zeman M."/>
            <person name="Kubasova T."/>
            <person name="Jahodarova E."/>
            <person name="Nykrynova M."/>
            <person name="Rychlik I."/>
        </authorList>
    </citation>
    <scope>NUCLEOTIDE SEQUENCE</scope>
    <source>
        <strain evidence="3">ET15</strain>
    </source>
</reference>
<keyword evidence="2" id="KW-0812">Transmembrane</keyword>
<gene>
    <name evidence="3" type="ORF">QVN84_09665</name>
</gene>